<feature type="transmembrane region" description="Helical" evidence="1">
    <location>
        <begin position="73"/>
        <end position="91"/>
    </location>
</feature>
<keyword evidence="3" id="KW-1185">Reference proteome</keyword>
<dbReference type="EMBL" id="QYTV02000004">
    <property type="protein sequence ID" value="RST74297.1"/>
    <property type="molecule type" value="Genomic_DNA"/>
</dbReference>
<proteinExistence type="predicted"/>
<feature type="transmembrane region" description="Helical" evidence="1">
    <location>
        <begin position="12"/>
        <end position="29"/>
    </location>
</feature>
<keyword evidence="1" id="KW-1133">Transmembrane helix</keyword>
<gene>
    <name evidence="2" type="ORF">D4T97_011540</name>
</gene>
<dbReference type="OrthoDB" id="2893048at2"/>
<dbReference type="RefSeq" id="WP_126050824.1">
    <property type="nucleotide sequence ID" value="NZ_QYTV02000004.1"/>
</dbReference>
<evidence type="ECO:0000313" key="3">
    <source>
        <dbReference type="Proteomes" id="UP000287156"/>
    </source>
</evidence>
<accession>A0A429XZV4</accession>
<protein>
    <submittedName>
        <fullName evidence="2">DoxX family membrane protein</fullName>
    </submittedName>
</protein>
<dbReference type="Proteomes" id="UP000287156">
    <property type="component" value="Unassembled WGS sequence"/>
</dbReference>
<dbReference type="AlphaFoldDB" id="A0A429XZV4"/>
<reference evidence="2" key="1">
    <citation type="submission" date="2018-12" db="EMBL/GenBank/DDBJ databases">
        <authorList>
            <person name="Sun L."/>
            <person name="Chen Z."/>
        </authorList>
    </citation>
    <scope>NUCLEOTIDE SEQUENCE [LARGE SCALE GENOMIC DNA]</scope>
    <source>
        <strain evidence="2">3-2-2</strain>
    </source>
</reference>
<evidence type="ECO:0000313" key="2">
    <source>
        <dbReference type="EMBL" id="RST74297.1"/>
    </source>
</evidence>
<keyword evidence="1" id="KW-0472">Membrane</keyword>
<feature type="transmembrane region" description="Helical" evidence="1">
    <location>
        <begin position="97"/>
        <end position="114"/>
    </location>
</feature>
<sequence>MTKFFMQLCRLFLGIIFLVAGINGYFVIFELEPFIATSPEAMALFEFDYLLVAEKSLEIICGVLLLSNQFTPLAITILSPIVANIFLLHLFVDHSLLLLAVLLVLAHGYLLFYYRKSFISLIERKPNRGQVPAAVTR</sequence>
<name>A0A429XZV4_9BACI</name>
<feature type="transmembrane region" description="Helical" evidence="1">
    <location>
        <begin position="49"/>
        <end position="66"/>
    </location>
</feature>
<dbReference type="GO" id="GO:0016020">
    <property type="term" value="C:membrane"/>
    <property type="evidence" value="ECO:0007669"/>
    <property type="project" value="UniProtKB-SubCell"/>
</dbReference>
<evidence type="ECO:0000256" key="1">
    <source>
        <dbReference type="SAM" id="Phobius"/>
    </source>
</evidence>
<keyword evidence="1" id="KW-0812">Transmembrane</keyword>
<organism evidence="2 3">
    <name type="scientific">Siminovitchia acidinfaciens</name>
    <dbReference type="NCBI Taxonomy" id="2321395"/>
    <lineage>
        <taxon>Bacteria</taxon>
        <taxon>Bacillati</taxon>
        <taxon>Bacillota</taxon>
        <taxon>Bacilli</taxon>
        <taxon>Bacillales</taxon>
        <taxon>Bacillaceae</taxon>
        <taxon>Siminovitchia</taxon>
    </lineage>
</organism>
<comment type="caution">
    <text evidence="2">The sequence shown here is derived from an EMBL/GenBank/DDBJ whole genome shotgun (WGS) entry which is preliminary data.</text>
</comment>